<feature type="repeat" description="ANK" evidence="1">
    <location>
        <begin position="126"/>
        <end position="158"/>
    </location>
</feature>
<name>A0A8T1V6Z3_9STRA</name>
<dbReference type="PANTHER" id="PTHR24198">
    <property type="entry name" value="ANKYRIN REPEAT AND PROTEIN KINASE DOMAIN-CONTAINING PROTEIN"/>
    <property type="match status" value="1"/>
</dbReference>
<organism evidence="2 3">
    <name type="scientific">Phytophthora boehmeriae</name>
    <dbReference type="NCBI Taxonomy" id="109152"/>
    <lineage>
        <taxon>Eukaryota</taxon>
        <taxon>Sar</taxon>
        <taxon>Stramenopiles</taxon>
        <taxon>Oomycota</taxon>
        <taxon>Peronosporomycetes</taxon>
        <taxon>Peronosporales</taxon>
        <taxon>Peronosporaceae</taxon>
        <taxon>Phytophthora</taxon>
    </lineage>
</organism>
<evidence type="ECO:0000313" key="3">
    <source>
        <dbReference type="Proteomes" id="UP000693981"/>
    </source>
</evidence>
<dbReference type="SMART" id="SM00248">
    <property type="entry name" value="ANK"/>
    <property type="match status" value="3"/>
</dbReference>
<feature type="repeat" description="ANK" evidence="1">
    <location>
        <begin position="93"/>
        <end position="125"/>
    </location>
</feature>
<keyword evidence="3" id="KW-1185">Reference proteome</keyword>
<gene>
    <name evidence="2" type="ORF">PHYBOEH_001277</name>
</gene>
<dbReference type="PROSITE" id="PS50297">
    <property type="entry name" value="ANK_REP_REGION"/>
    <property type="match status" value="3"/>
</dbReference>
<evidence type="ECO:0000256" key="1">
    <source>
        <dbReference type="PROSITE-ProRule" id="PRU00023"/>
    </source>
</evidence>
<dbReference type="PANTHER" id="PTHR24198:SF165">
    <property type="entry name" value="ANKYRIN REPEAT-CONTAINING PROTEIN-RELATED"/>
    <property type="match status" value="1"/>
</dbReference>
<dbReference type="EMBL" id="JAGDFL010001269">
    <property type="protein sequence ID" value="KAG7376801.1"/>
    <property type="molecule type" value="Genomic_DNA"/>
</dbReference>
<evidence type="ECO:0000313" key="2">
    <source>
        <dbReference type="EMBL" id="KAG7376801.1"/>
    </source>
</evidence>
<sequence length="196" mass="21303">MTTKGEDEDALVAVLDDCVEKKRLWLKEKGIDIDKWRLGEGLQSIVEWLSQEGIKDLDLDELETAWRGFDEAATKEAKAVILGGADVNGKNKFGRNALHWAASSGQTEMVSLLLDHGTELTAVDEAGQTALHFAAYYSETEIVSLLLENGADVTAKQKGGETALHLAARNGKPEAVWLLLENGADVTAVSKLWGRV</sequence>
<dbReference type="Pfam" id="PF00023">
    <property type="entry name" value="Ank"/>
    <property type="match status" value="1"/>
</dbReference>
<proteinExistence type="predicted"/>
<evidence type="ECO:0008006" key="4">
    <source>
        <dbReference type="Google" id="ProtNLM"/>
    </source>
</evidence>
<dbReference type="OrthoDB" id="69682at2759"/>
<dbReference type="PROSITE" id="PS50088">
    <property type="entry name" value="ANK_REPEAT"/>
    <property type="match status" value="3"/>
</dbReference>
<dbReference type="Proteomes" id="UP000693981">
    <property type="component" value="Unassembled WGS sequence"/>
</dbReference>
<keyword evidence="1" id="KW-0040">ANK repeat</keyword>
<dbReference type="AlphaFoldDB" id="A0A8T1V6Z3"/>
<comment type="caution">
    <text evidence="2">The sequence shown here is derived from an EMBL/GenBank/DDBJ whole genome shotgun (WGS) entry which is preliminary data.</text>
</comment>
<dbReference type="InterPro" id="IPR002110">
    <property type="entry name" value="Ankyrin_rpt"/>
</dbReference>
<dbReference type="Pfam" id="PF12796">
    <property type="entry name" value="Ank_2"/>
    <property type="match status" value="1"/>
</dbReference>
<reference evidence="2" key="1">
    <citation type="submission" date="2021-02" db="EMBL/GenBank/DDBJ databases">
        <authorList>
            <person name="Palmer J.M."/>
        </authorList>
    </citation>
    <scope>NUCLEOTIDE SEQUENCE</scope>
    <source>
        <strain evidence="2">SCRP23</strain>
    </source>
</reference>
<accession>A0A8T1V6Z3</accession>
<protein>
    <recommendedName>
        <fullName evidence="4">Ankyrin repeat domain-containing protein</fullName>
    </recommendedName>
</protein>
<feature type="repeat" description="ANK" evidence="1">
    <location>
        <begin position="159"/>
        <end position="191"/>
    </location>
</feature>